<name>A0ABS1C203_9BACT</name>
<accession>A0ABS1C203</accession>
<comment type="caution">
    <text evidence="1">The sequence shown here is derived from an EMBL/GenBank/DDBJ whole genome shotgun (WGS) entry which is preliminary data.</text>
</comment>
<reference evidence="1 2" key="1">
    <citation type="submission" date="2020-12" db="EMBL/GenBank/DDBJ databases">
        <title>Bacterial novel species Adhaeribacter sp. BT258 isolated from soil.</title>
        <authorList>
            <person name="Jung H.-Y."/>
        </authorList>
    </citation>
    <scope>NUCLEOTIDE SEQUENCE [LARGE SCALE GENOMIC DNA]</scope>
    <source>
        <strain evidence="1 2">BT258</strain>
    </source>
</reference>
<dbReference type="SUPFAM" id="SSF55729">
    <property type="entry name" value="Acyl-CoA N-acyltransferases (Nat)"/>
    <property type="match status" value="1"/>
</dbReference>
<proteinExistence type="predicted"/>
<evidence type="ECO:0000313" key="1">
    <source>
        <dbReference type="EMBL" id="MBK0403422.1"/>
    </source>
</evidence>
<protein>
    <recommendedName>
        <fullName evidence="3">N-acetyltransferase domain-containing protein</fullName>
    </recommendedName>
</protein>
<dbReference type="EMBL" id="JAEHFX010000005">
    <property type="protein sequence ID" value="MBK0403422.1"/>
    <property type="molecule type" value="Genomic_DNA"/>
</dbReference>
<evidence type="ECO:0008006" key="3">
    <source>
        <dbReference type="Google" id="ProtNLM"/>
    </source>
</evidence>
<keyword evidence="2" id="KW-1185">Reference proteome</keyword>
<dbReference type="PANTHER" id="PTHR41368">
    <property type="entry name" value="PROTEIN YGHO"/>
    <property type="match status" value="1"/>
</dbReference>
<dbReference type="InterPro" id="IPR039968">
    <property type="entry name" value="BcerS-like"/>
</dbReference>
<evidence type="ECO:0000313" key="2">
    <source>
        <dbReference type="Proteomes" id="UP000644147"/>
    </source>
</evidence>
<gene>
    <name evidence="1" type="ORF">I5M27_10530</name>
</gene>
<dbReference type="PANTHER" id="PTHR41368:SF1">
    <property type="entry name" value="PROTEIN YGHO"/>
    <property type="match status" value="1"/>
</dbReference>
<dbReference type="Gene3D" id="3.40.630.30">
    <property type="match status" value="1"/>
</dbReference>
<organism evidence="1 2">
    <name type="scientific">Adhaeribacter terrigena</name>
    <dbReference type="NCBI Taxonomy" id="2793070"/>
    <lineage>
        <taxon>Bacteria</taxon>
        <taxon>Pseudomonadati</taxon>
        <taxon>Bacteroidota</taxon>
        <taxon>Cytophagia</taxon>
        <taxon>Cytophagales</taxon>
        <taxon>Hymenobacteraceae</taxon>
        <taxon>Adhaeribacter</taxon>
    </lineage>
</organism>
<dbReference type="InterPro" id="IPR016181">
    <property type="entry name" value="Acyl_CoA_acyltransferase"/>
</dbReference>
<sequence>MQLLEVTDSRTRKEFLEFPARLYKNEKNWIRPLDNDIEAVFNPKKNKNFETGEAIRWLLADKEGGTIGRVAAFVNESTKNSGDFPVGGMGFFECINNQDAASMLFDASKKWLEARGVEAMDGPINFGERDKWWGLLVDGFTEPNYGMFYHMPYYQALFENYGFQVYFKQYTYWRSTREDLAPAIRERISRAMKTPGYSFKHAQKNNLEKLASDFYTVYTKAWASHTGISRMTMDKARAIVKAMKPVMDERLIWFGYYHGEPVSFFVMLPELNQIFKHLNGKLDLIGKLKFLWYKYKLRGKMETKKTFGIIFGVVPEHQGKGVETVMIGATQDVVMKLGYTDIEMNWIGDFNPKMMAVTRLLGSTIIKTHITYRKLFDPNRPFERYPIIK</sequence>
<dbReference type="Proteomes" id="UP000644147">
    <property type="component" value="Unassembled WGS sequence"/>
</dbReference>
<dbReference type="RefSeq" id="WP_200506181.1">
    <property type="nucleotide sequence ID" value="NZ_JAEHFX010000005.1"/>
</dbReference>